<proteinExistence type="predicted"/>
<dbReference type="RefSeq" id="WP_213164346.1">
    <property type="nucleotide sequence ID" value="NZ_CP058214.1"/>
</dbReference>
<evidence type="ECO:0000313" key="3">
    <source>
        <dbReference type="Proteomes" id="UP000593594"/>
    </source>
</evidence>
<dbReference type="Pfam" id="PF00501">
    <property type="entry name" value="AMP-binding"/>
    <property type="match status" value="1"/>
</dbReference>
<reference evidence="2 3" key="1">
    <citation type="submission" date="2020-06" db="EMBL/GenBank/DDBJ databases">
        <title>Genome sequence of 2 isolates from Red Sea Mangroves.</title>
        <authorList>
            <person name="Sefrji F."/>
            <person name="Michoud G."/>
            <person name="Merlino G."/>
            <person name="Daffonchio D."/>
        </authorList>
    </citation>
    <scope>NUCLEOTIDE SEQUENCE [LARGE SCALE GENOMIC DNA]</scope>
    <source>
        <strain evidence="2 3">R1DC25</strain>
    </source>
</reference>
<dbReference type="PANTHER" id="PTHR43845:SF1">
    <property type="entry name" value="BLR5969 PROTEIN"/>
    <property type="match status" value="1"/>
</dbReference>
<keyword evidence="3" id="KW-1185">Reference proteome</keyword>
<accession>A0A7S8C477</accession>
<sequence>MSFPLDAMNEMLDRLGSHPFHGDRLPRRVADAQDFAARVPLMRRDDLAREMAKPGHGAFSAPDAVRMNLTPMGSALMPILHTRADLDRATAACRTHLEACGIGPGDVCAVTFGYHLFVAGLFYETQMEAHGVTCLPLGPGEAERTAEICAREGVTVLAGNPTFALRLIEKGMPAPRVFFAGGEPFTGNATLYGRVRAAMPETVLVDSFSLSEFLPVARTFPGGEGVHVFDELVHAEVIDPDTEQPVADGERGELVLTHLAKEAQPLVRYRTGDLTVKRETAPVHGRTVNLPRVVFGRTDGMVKAKGVKLYPSEMRAVLLGLDGLTGRYRLIVARKASGGDHLTLAIEGTPDAGTLEAVRTSFRTQTLVGLDDILVEETLAEGPLAVDER</sequence>
<dbReference type="PANTHER" id="PTHR43845">
    <property type="entry name" value="BLR5969 PROTEIN"/>
    <property type="match status" value="1"/>
</dbReference>
<evidence type="ECO:0000259" key="1">
    <source>
        <dbReference type="Pfam" id="PF00501"/>
    </source>
</evidence>
<dbReference type="AlphaFoldDB" id="A0A7S8C477"/>
<name>A0A7S8C477_9HYPH</name>
<gene>
    <name evidence="2" type="ORF">HW532_10640</name>
</gene>
<dbReference type="Proteomes" id="UP000593594">
    <property type="component" value="Chromosome"/>
</dbReference>
<dbReference type="InterPro" id="IPR045851">
    <property type="entry name" value="AMP-bd_C_sf"/>
</dbReference>
<dbReference type="Gene3D" id="3.40.50.12780">
    <property type="entry name" value="N-terminal domain of ligase-like"/>
    <property type="match status" value="1"/>
</dbReference>
<protein>
    <recommendedName>
        <fullName evidence="1">AMP-dependent synthetase/ligase domain-containing protein</fullName>
    </recommendedName>
</protein>
<dbReference type="KEGG" id="kmn:HW532_10640"/>
<dbReference type="InterPro" id="IPR000873">
    <property type="entry name" value="AMP-dep_synth/lig_dom"/>
</dbReference>
<dbReference type="InterPro" id="IPR042099">
    <property type="entry name" value="ANL_N_sf"/>
</dbReference>
<feature type="domain" description="AMP-dependent synthetase/ligase" evidence="1">
    <location>
        <begin position="102"/>
        <end position="256"/>
    </location>
</feature>
<dbReference type="EMBL" id="CP058214">
    <property type="protein sequence ID" value="QPC43105.1"/>
    <property type="molecule type" value="Genomic_DNA"/>
</dbReference>
<dbReference type="Gene3D" id="3.30.300.30">
    <property type="match status" value="1"/>
</dbReference>
<organism evidence="2 3">
    <name type="scientific">Kaustia mangrovi</name>
    <dbReference type="NCBI Taxonomy" id="2593653"/>
    <lineage>
        <taxon>Bacteria</taxon>
        <taxon>Pseudomonadati</taxon>
        <taxon>Pseudomonadota</taxon>
        <taxon>Alphaproteobacteria</taxon>
        <taxon>Hyphomicrobiales</taxon>
        <taxon>Parvibaculaceae</taxon>
        <taxon>Kaustia</taxon>
    </lineage>
</organism>
<evidence type="ECO:0000313" key="2">
    <source>
        <dbReference type="EMBL" id="QPC43105.1"/>
    </source>
</evidence>
<dbReference type="SUPFAM" id="SSF56801">
    <property type="entry name" value="Acetyl-CoA synthetase-like"/>
    <property type="match status" value="1"/>
</dbReference>